<protein>
    <recommendedName>
        <fullName evidence="4">SH3b domain-containing protein</fullName>
    </recommendedName>
</protein>
<accession>A0ABT4S3C2</accession>
<gene>
    <name evidence="2" type="ORF">OOZ35_13595</name>
</gene>
<evidence type="ECO:0000313" key="2">
    <source>
        <dbReference type="EMBL" id="MDA0178531.1"/>
    </source>
</evidence>
<feature type="region of interest" description="Disordered" evidence="1">
    <location>
        <begin position="167"/>
        <end position="187"/>
    </location>
</feature>
<feature type="compositionally biased region" description="Basic and acidic residues" evidence="1">
    <location>
        <begin position="167"/>
        <end position="180"/>
    </location>
</feature>
<dbReference type="EMBL" id="JAPFGC010000002">
    <property type="protein sequence ID" value="MDA0178531.1"/>
    <property type="molecule type" value="Genomic_DNA"/>
</dbReference>
<reference evidence="2" key="1">
    <citation type="submission" date="2022-11" db="EMBL/GenBank/DDBJ databases">
        <title>Refractory cell wall polysaccharides provide important carbon source for microbial heterotrophs in the hadal ocean.</title>
        <authorList>
            <person name="Zhu X."/>
        </authorList>
    </citation>
    <scope>NUCLEOTIDE SEQUENCE</scope>
    <source>
        <strain evidence="2">MTRN7</strain>
    </source>
</reference>
<comment type="caution">
    <text evidence="2">The sequence shown here is derived from an EMBL/GenBank/DDBJ whole genome shotgun (WGS) entry which is preliminary data.</text>
</comment>
<organism evidence="2 3">
    <name type="scientific">Mesoflavibacter profundi</name>
    <dbReference type="NCBI Taxonomy" id="2708110"/>
    <lineage>
        <taxon>Bacteria</taxon>
        <taxon>Pseudomonadati</taxon>
        <taxon>Bacteroidota</taxon>
        <taxon>Flavobacteriia</taxon>
        <taxon>Flavobacteriales</taxon>
        <taxon>Flavobacteriaceae</taxon>
        <taxon>Mesoflavibacter</taxon>
    </lineage>
</organism>
<name>A0ABT4S3C2_9FLAO</name>
<evidence type="ECO:0000313" key="3">
    <source>
        <dbReference type="Proteomes" id="UP001149142"/>
    </source>
</evidence>
<sequence>MKILKIVTIITVLFTTVLSAQEQLNNYKYVIVKEQYDFQKEPNQYRLNGLTKFLLEKQNFKVLMENETLPEDAVKDNCLVLRTSVIDESGMFKTKLKFQFKDCYGKEVYTTDIGESREKKYIVAFNEAVRNALNSLSNFTHKYEAKENNEAEVVVTTVPKVKQEPIKDTVDKSDAEDTKTKSPVNNTKNNIENNTLIAEAFGVINYNLKNSNGQTVYTILYSGKEDLYIVKGKDAVLYKINNNWVIATQVNGKLELEPIAIKF</sequence>
<keyword evidence="3" id="KW-1185">Reference proteome</keyword>
<evidence type="ECO:0008006" key="4">
    <source>
        <dbReference type="Google" id="ProtNLM"/>
    </source>
</evidence>
<dbReference type="Proteomes" id="UP001149142">
    <property type="component" value="Unassembled WGS sequence"/>
</dbReference>
<dbReference type="RefSeq" id="WP_106687681.1">
    <property type="nucleotide sequence ID" value="NZ_CAXQEU010000146.1"/>
</dbReference>
<evidence type="ECO:0000256" key="1">
    <source>
        <dbReference type="SAM" id="MobiDB-lite"/>
    </source>
</evidence>
<proteinExistence type="predicted"/>